<evidence type="ECO:0000313" key="3">
    <source>
        <dbReference type="EMBL" id="NKY13684.1"/>
    </source>
</evidence>
<protein>
    <recommendedName>
        <fullName evidence="2">WCX domain-containing protein</fullName>
    </recommendedName>
</protein>
<dbReference type="InterPro" id="IPR057727">
    <property type="entry name" value="WCX_dom"/>
</dbReference>
<accession>A0AA44DBN9</accession>
<keyword evidence="4" id="KW-1185">Reference proteome</keyword>
<evidence type="ECO:0000313" key="4">
    <source>
        <dbReference type="Proteomes" id="UP000570003"/>
    </source>
</evidence>
<reference evidence="3 4" key="1">
    <citation type="submission" date="2020-04" db="EMBL/GenBank/DDBJ databases">
        <title>MicrobeNet Type strains.</title>
        <authorList>
            <person name="Nicholson A.C."/>
        </authorList>
    </citation>
    <scope>NUCLEOTIDE SEQUENCE [LARGE SCALE GENOMIC DNA]</scope>
    <source>
        <strain evidence="3 4">DSM 40738</strain>
    </source>
</reference>
<evidence type="ECO:0000259" key="2">
    <source>
        <dbReference type="Pfam" id="PF25583"/>
    </source>
</evidence>
<dbReference type="RefSeq" id="WP_168437929.1">
    <property type="nucleotide sequence ID" value="NZ_JAAXOU010000034.1"/>
</dbReference>
<organism evidence="3 4">
    <name type="scientific">Streptomyces somaliensis (strain ATCC 33201 / DSM 40738 / JCM 12659 / KCTC 9044 / NCTC 11332 / NRRL B-12077 / IP 733)</name>
    <dbReference type="NCBI Taxonomy" id="1134445"/>
    <lineage>
        <taxon>Bacteria</taxon>
        <taxon>Bacillati</taxon>
        <taxon>Actinomycetota</taxon>
        <taxon>Actinomycetes</taxon>
        <taxon>Kitasatosporales</taxon>
        <taxon>Streptomycetaceae</taxon>
        <taxon>Streptomyces</taxon>
    </lineage>
</organism>
<gene>
    <name evidence="3" type="ORF">HGA06_05725</name>
</gene>
<feature type="region of interest" description="Disordered" evidence="1">
    <location>
        <begin position="1"/>
        <end position="21"/>
    </location>
</feature>
<dbReference type="AlphaFoldDB" id="A0AA44DBN9"/>
<dbReference type="Proteomes" id="UP000570003">
    <property type="component" value="Unassembled WGS sequence"/>
</dbReference>
<sequence>MPCVDRRKVPPTIGTHGPDGPGATAARIGGNGVDHLVAHLLGPGTPLTVLSPDEVRRVLARRARALLAADR</sequence>
<dbReference type="EMBL" id="JAAXOU010000034">
    <property type="protein sequence ID" value="NKY13684.1"/>
    <property type="molecule type" value="Genomic_DNA"/>
</dbReference>
<comment type="caution">
    <text evidence="3">The sequence shown here is derived from an EMBL/GenBank/DDBJ whole genome shotgun (WGS) entry which is preliminary data.</text>
</comment>
<evidence type="ECO:0000256" key="1">
    <source>
        <dbReference type="SAM" id="MobiDB-lite"/>
    </source>
</evidence>
<feature type="domain" description="WCX" evidence="2">
    <location>
        <begin position="15"/>
        <end position="67"/>
    </location>
</feature>
<proteinExistence type="predicted"/>
<name>A0AA44DBN9_STRE0</name>
<dbReference type="Pfam" id="PF25583">
    <property type="entry name" value="WCX"/>
    <property type="match status" value="1"/>
</dbReference>